<gene>
    <name evidence="5" type="ORF">SAMN02745149_00088</name>
</gene>
<dbReference type="Proteomes" id="UP000190423">
    <property type="component" value="Unassembled WGS sequence"/>
</dbReference>
<dbReference type="Gene3D" id="2.60.40.1180">
    <property type="entry name" value="Golgi alpha-mannosidase II"/>
    <property type="match status" value="1"/>
</dbReference>
<organism evidence="5 6">
    <name type="scientific">Treponema porcinum</name>
    <dbReference type="NCBI Taxonomy" id="261392"/>
    <lineage>
        <taxon>Bacteria</taxon>
        <taxon>Pseudomonadati</taxon>
        <taxon>Spirochaetota</taxon>
        <taxon>Spirochaetia</taxon>
        <taxon>Spirochaetales</taxon>
        <taxon>Treponemataceae</taxon>
        <taxon>Treponema</taxon>
    </lineage>
</organism>
<dbReference type="InterPro" id="IPR013780">
    <property type="entry name" value="Glyco_hydro_b"/>
</dbReference>
<evidence type="ECO:0000259" key="4">
    <source>
        <dbReference type="SMART" id="SM00642"/>
    </source>
</evidence>
<keyword evidence="6" id="KW-1185">Reference proteome</keyword>
<dbReference type="Pfam" id="PF02922">
    <property type="entry name" value="CBM_48"/>
    <property type="match status" value="1"/>
</dbReference>
<comment type="similarity">
    <text evidence="1">Belongs to the glycosyl hydrolase 13 family.</text>
</comment>
<dbReference type="InterPro" id="IPR044505">
    <property type="entry name" value="GlgX_Isoamylase_N_E_set"/>
</dbReference>
<dbReference type="NCBIfam" id="TIGR02100">
    <property type="entry name" value="glgX_debranch"/>
    <property type="match status" value="1"/>
</dbReference>
<dbReference type="CDD" id="cd02856">
    <property type="entry name" value="E_set_GDE_Isoamylase_N"/>
    <property type="match status" value="1"/>
</dbReference>
<dbReference type="InterPro" id="IPR006047">
    <property type="entry name" value="GH13_cat_dom"/>
</dbReference>
<dbReference type="SMART" id="SM00642">
    <property type="entry name" value="Aamy"/>
    <property type="match status" value="1"/>
</dbReference>
<dbReference type="InterPro" id="IPR013783">
    <property type="entry name" value="Ig-like_fold"/>
</dbReference>
<dbReference type="Pfam" id="PF00128">
    <property type="entry name" value="Alpha-amylase"/>
    <property type="match status" value="1"/>
</dbReference>
<dbReference type="PANTHER" id="PTHR43002">
    <property type="entry name" value="GLYCOGEN DEBRANCHING ENZYME"/>
    <property type="match status" value="1"/>
</dbReference>
<sequence>MNSLQFLEGSPRNLGAVTCGDGVNFAVFSKNAERVVLDLFDTPQDKQPSFSFEFDPVKNRTGSIWHVFVKGLSAGALYLYRVDGPYNPPQGHRFNFNKFLFDPYAKSFTSGSVFRSYNKQRALGLAGVENGRLSDLSDFPKCVVVDDSDFDWQGDKPLNYPLYKSVIYETHLKGYTASPTSGVQKPGTYKGFIEKIPYLKNLGITAVEFMPIFEFDEDENNNINPKTGEKLSNYWGYSSVGFFAPKTTYSSDRTPGGPVREFKELVREMHKAGLEVILDVVYNHTAEGNEQGYTFSFRGFENSVYYILPPGEKQYYMNFSGCGNTMNANHPVVTQFIIDSLRYWVMEMHVDGFRFDLASALCRDSAGALQMQAFLVNAIAEDPVLSNTKLIAEPWDCGGGYLVGGFPGGRWSEWNDRYRNDIRRFIRGDEGVVTAAATRIAGSSDLYNHDGRLTTASINFITAHDGFTLNDLVSFNGKHNDENGENNRDGTDDNNCYNHGFEGITVNPKIEKLRLKKIKNYILCLMLSQGVPMMLAGDEFRRTQNGNNNAYCQDNEISWINWNLAEKNEELVVFTRRIIQLRKNHQVFHRETFFSTKTPEIEWFDFTGKNPDWSNPSRFLAFMLDGSMCMNGDGKYDNDFYVAGNTDIYDVTITLPSPHKGKKWYLAADTSIEGNDCIAEPGKEECLSEQKRYILPAGSFVVLMSK</sequence>
<accession>A0A1T4JHE2</accession>
<proteinExistence type="inferred from homology"/>
<dbReference type="STRING" id="261392.SAMN02745149_00088"/>
<dbReference type="InterPro" id="IPR011837">
    <property type="entry name" value="Glycogen_debranch_GlgX"/>
</dbReference>
<dbReference type="InterPro" id="IPR004193">
    <property type="entry name" value="Glyco_hydro_13_N"/>
</dbReference>
<evidence type="ECO:0000256" key="1">
    <source>
        <dbReference type="ARBA" id="ARBA00008061"/>
    </source>
</evidence>
<keyword evidence="2" id="KW-0378">Hydrolase</keyword>
<feature type="domain" description="Glycosyl hydrolase family 13 catalytic" evidence="4">
    <location>
        <begin position="169"/>
        <end position="582"/>
    </location>
</feature>
<dbReference type="GO" id="GO:0004135">
    <property type="term" value="F:amylo-alpha-1,6-glucosidase activity"/>
    <property type="evidence" value="ECO:0007669"/>
    <property type="project" value="InterPro"/>
</dbReference>
<evidence type="ECO:0000256" key="3">
    <source>
        <dbReference type="ARBA" id="ARBA00023295"/>
    </source>
</evidence>
<dbReference type="Gene3D" id="2.60.40.10">
    <property type="entry name" value="Immunoglobulins"/>
    <property type="match status" value="1"/>
</dbReference>
<dbReference type="CDD" id="cd11326">
    <property type="entry name" value="AmyAc_Glg_debranch"/>
    <property type="match status" value="1"/>
</dbReference>
<dbReference type="InterPro" id="IPR048644">
    <property type="entry name" value="Isoamylase_C"/>
</dbReference>
<dbReference type="RefSeq" id="WP_078932011.1">
    <property type="nucleotide sequence ID" value="NZ_FUWG01000002.1"/>
</dbReference>
<dbReference type="AlphaFoldDB" id="A0A1T4JHE2"/>
<dbReference type="SUPFAM" id="SSF81296">
    <property type="entry name" value="E set domains"/>
    <property type="match status" value="1"/>
</dbReference>
<evidence type="ECO:0000313" key="6">
    <source>
        <dbReference type="Proteomes" id="UP000190423"/>
    </source>
</evidence>
<dbReference type="Gene3D" id="3.20.20.80">
    <property type="entry name" value="Glycosidases"/>
    <property type="match status" value="1"/>
</dbReference>
<evidence type="ECO:0000256" key="2">
    <source>
        <dbReference type="ARBA" id="ARBA00022801"/>
    </source>
</evidence>
<dbReference type="GeneID" id="78315411"/>
<reference evidence="5 6" key="1">
    <citation type="submission" date="2017-02" db="EMBL/GenBank/DDBJ databases">
        <authorList>
            <person name="Peterson S.W."/>
        </authorList>
    </citation>
    <scope>NUCLEOTIDE SEQUENCE [LARGE SCALE GENOMIC DNA]</scope>
    <source>
        <strain evidence="5 6">ATCC BAA-908</strain>
    </source>
</reference>
<protein>
    <submittedName>
        <fullName evidence="5">Glycogen operon protein</fullName>
    </submittedName>
</protein>
<dbReference type="SUPFAM" id="SSF51011">
    <property type="entry name" value="Glycosyl hydrolase domain"/>
    <property type="match status" value="1"/>
</dbReference>
<name>A0A1T4JHE2_TREPO</name>
<dbReference type="GO" id="GO:0005980">
    <property type="term" value="P:glycogen catabolic process"/>
    <property type="evidence" value="ECO:0007669"/>
    <property type="project" value="InterPro"/>
</dbReference>
<evidence type="ECO:0000313" key="5">
    <source>
        <dbReference type="EMBL" id="SJZ29586.1"/>
    </source>
</evidence>
<dbReference type="SUPFAM" id="SSF51445">
    <property type="entry name" value="(Trans)glycosidases"/>
    <property type="match status" value="1"/>
</dbReference>
<dbReference type="Pfam" id="PF21331">
    <property type="entry name" value="Isoamylase_C"/>
    <property type="match status" value="1"/>
</dbReference>
<dbReference type="EMBL" id="FUWG01000002">
    <property type="protein sequence ID" value="SJZ29586.1"/>
    <property type="molecule type" value="Genomic_DNA"/>
</dbReference>
<keyword evidence="3" id="KW-0326">Glycosidase</keyword>
<dbReference type="OrthoDB" id="9761875at2"/>
<dbReference type="InterPro" id="IPR017853">
    <property type="entry name" value="GH"/>
</dbReference>
<dbReference type="InterPro" id="IPR014756">
    <property type="entry name" value="Ig_E-set"/>
</dbReference>